<comment type="caution">
    <text evidence="4">The sequence shown here is derived from an EMBL/GenBank/DDBJ whole genome shotgun (WGS) entry which is preliminary data.</text>
</comment>
<dbReference type="GO" id="GO:0032259">
    <property type="term" value="P:methylation"/>
    <property type="evidence" value="ECO:0007669"/>
    <property type="project" value="UniProtKB-KW"/>
</dbReference>
<evidence type="ECO:0000259" key="3">
    <source>
        <dbReference type="Pfam" id="PF13649"/>
    </source>
</evidence>
<accession>A0ABR9J1X2</accession>
<dbReference type="InterPro" id="IPR041698">
    <property type="entry name" value="Methyltransf_25"/>
</dbReference>
<evidence type="ECO:0000256" key="1">
    <source>
        <dbReference type="ARBA" id="ARBA00022603"/>
    </source>
</evidence>
<reference evidence="4 5" key="1">
    <citation type="submission" date="2020-10" db="EMBL/GenBank/DDBJ databases">
        <title>Sequencing the genomes of 1000 actinobacteria strains.</title>
        <authorList>
            <person name="Klenk H.-P."/>
        </authorList>
    </citation>
    <scope>NUCLEOTIDE SEQUENCE [LARGE SCALE GENOMIC DNA]</scope>
    <source>
        <strain evidence="4 5">DSM 7307</strain>
    </source>
</reference>
<dbReference type="RefSeq" id="WP_192733033.1">
    <property type="nucleotide sequence ID" value="NZ_BAAAVL010000008.1"/>
</dbReference>
<dbReference type="PANTHER" id="PTHR44942">
    <property type="entry name" value="METHYLTRANSF_11 DOMAIN-CONTAINING PROTEIN"/>
    <property type="match status" value="1"/>
</dbReference>
<evidence type="ECO:0000256" key="2">
    <source>
        <dbReference type="ARBA" id="ARBA00022679"/>
    </source>
</evidence>
<dbReference type="SUPFAM" id="SSF53335">
    <property type="entry name" value="S-adenosyl-L-methionine-dependent methyltransferases"/>
    <property type="match status" value="1"/>
</dbReference>
<evidence type="ECO:0000313" key="5">
    <source>
        <dbReference type="Proteomes" id="UP000620262"/>
    </source>
</evidence>
<dbReference type="PANTHER" id="PTHR44942:SF4">
    <property type="entry name" value="METHYLTRANSFERASE TYPE 11 DOMAIN-CONTAINING PROTEIN"/>
    <property type="match status" value="1"/>
</dbReference>
<dbReference type="Gene3D" id="3.40.50.150">
    <property type="entry name" value="Vaccinia Virus protein VP39"/>
    <property type="match status" value="1"/>
</dbReference>
<dbReference type="Pfam" id="PF13649">
    <property type="entry name" value="Methyltransf_25"/>
    <property type="match status" value="1"/>
</dbReference>
<keyword evidence="1 4" id="KW-0489">Methyltransferase</keyword>
<name>A0ABR9J1X2_RHIVS</name>
<dbReference type="InterPro" id="IPR051052">
    <property type="entry name" value="Diverse_substrate_MTase"/>
</dbReference>
<gene>
    <name evidence="4" type="ORF">H4W29_006691</name>
</gene>
<sequence>MVEYARAGASFEDADVVSNYRYRPPYPEAIHEKLLAIAPKRSCLLDIGCGPGKISRPLSRHFEKVIAVDPSRHMIELGQSLEDGRARNLHWIVGFAEDVDIPDRPDLIVAAASIHWMDHKRLFARLKTYAAADHRMVVVSGDAPFQPAWEADWQSFLTRWVPAITGEAFDPIGKRESWSAYKAFLDIEGSEHFHSAPFEQNVEDFIRSQHSRDTFAPSRLAGRMTEFDGQLGEMLAPYAREGKLSFIVRTKLVWGSIAL</sequence>
<dbReference type="CDD" id="cd02440">
    <property type="entry name" value="AdoMet_MTases"/>
    <property type="match status" value="1"/>
</dbReference>
<evidence type="ECO:0000313" key="4">
    <source>
        <dbReference type="EMBL" id="MBE1509444.1"/>
    </source>
</evidence>
<protein>
    <submittedName>
        <fullName evidence="4">SAM-dependent methyltransferase</fullName>
    </submittedName>
</protein>
<feature type="domain" description="Methyltransferase" evidence="3">
    <location>
        <begin position="45"/>
        <end position="125"/>
    </location>
</feature>
<dbReference type="GO" id="GO:0008168">
    <property type="term" value="F:methyltransferase activity"/>
    <property type="evidence" value="ECO:0007669"/>
    <property type="project" value="UniProtKB-KW"/>
</dbReference>
<organism evidence="4 5">
    <name type="scientific">Rhizobium viscosum</name>
    <name type="common">Arthrobacter viscosus</name>
    <dbReference type="NCBI Taxonomy" id="1673"/>
    <lineage>
        <taxon>Bacteria</taxon>
        <taxon>Pseudomonadati</taxon>
        <taxon>Pseudomonadota</taxon>
        <taxon>Alphaproteobacteria</taxon>
        <taxon>Hyphomicrobiales</taxon>
        <taxon>Rhizobiaceae</taxon>
        <taxon>Rhizobium/Agrobacterium group</taxon>
        <taxon>Rhizobium</taxon>
    </lineage>
</organism>
<keyword evidence="2" id="KW-0808">Transferase</keyword>
<dbReference type="InterPro" id="IPR029063">
    <property type="entry name" value="SAM-dependent_MTases_sf"/>
</dbReference>
<dbReference type="Proteomes" id="UP000620262">
    <property type="component" value="Unassembled WGS sequence"/>
</dbReference>
<proteinExistence type="predicted"/>
<keyword evidence="5" id="KW-1185">Reference proteome</keyword>
<dbReference type="EMBL" id="JADBEC010000003">
    <property type="protein sequence ID" value="MBE1509444.1"/>
    <property type="molecule type" value="Genomic_DNA"/>
</dbReference>